<evidence type="ECO:0000313" key="2">
    <source>
        <dbReference type="EnsemblPlants" id="HORVU.MOREX.r3.3HG0225010.1.CDS1"/>
    </source>
</evidence>
<reference evidence="2" key="3">
    <citation type="submission" date="2022-01" db="UniProtKB">
        <authorList>
            <consortium name="EnsemblPlants"/>
        </authorList>
    </citation>
    <scope>IDENTIFICATION</scope>
    <source>
        <strain evidence="2">subsp. vulgare</strain>
    </source>
</reference>
<dbReference type="AlphaFoldDB" id="A0A8I6XIL3"/>
<organism evidence="2 3">
    <name type="scientific">Hordeum vulgare subsp. vulgare</name>
    <name type="common">Domesticated barley</name>
    <dbReference type="NCBI Taxonomy" id="112509"/>
    <lineage>
        <taxon>Eukaryota</taxon>
        <taxon>Viridiplantae</taxon>
        <taxon>Streptophyta</taxon>
        <taxon>Embryophyta</taxon>
        <taxon>Tracheophyta</taxon>
        <taxon>Spermatophyta</taxon>
        <taxon>Magnoliopsida</taxon>
        <taxon>Liliopsida</taxon>
        <taxon>Poales</taxon>
        <taxon>Poaceae</taxon>
        <taxon>BOP clade</taxon>
        <taxon>Pooideae</taxon>
        <taxon>Triticodae</taxon>
        <taxon>Triticeae</taxon>
        <taxon>Hordeinae</taxon>
        <taxon>Hordeum</taxon>
    </lineage>
</organism>
<sequence length="440" mass="49470">MPDLLAGATFGRSGRRPWVLTDSKCQIGDRDNATTAHGVTTDGRDIKVTFELADPPGVSRCFVHCPGLGLGLAESRYAGDPMVVSSTDAFVLLVVPFTSGSRPRPQAPSLRRRPRDSRFNRCGEYNDFFVYMAGPGVPSLRLLPITRGYPDYITQAGIMSLDGADLNNKDYVVVFPSISKFRSRCFHDDTTSKQYNIYMYRSDTSAWNWSSMVSKDPNSELIMRHEGTRAIFVQRGTLGWVNHWHGILLCNIFDQSPFTRLIQWPVPIPCNLVSRFGMGVDDIYARPFRDVAISNGMIRFVELKSCRCSDTCNEKGVIGQGWTISTWNMGICSKKWDKKFTVKADNVHVTDSCYPKVSGGKRFSWDKVVHGGPTLSLCDDDIVYIMARLDIRPAVAWMLAINIRKGILEAVKQCSAEKMHGLEPTYIQCALSNYVKQWRR</sequence>
<dbReference type="InterPro" id="IPR011676">
    <property type="entry name" value="DUF1618"/>
</dbReference>
<reference evidence="3" key="1">
    <citation type="journal article" date="2012" name="Nature">
        <title>A physical, genetic and functional sequence assembly of the barley genome.</title>
        <authorList>
            <consortium name="The International Barley Genome Sequencing Consortium"/>
            <person name="Mayer K.F."/>
            <person name="Waugh R."/>
            <person name="Brown J.W."/>
            <person name="Schulman A."/>
            <person name="Langridge P."/>
            <person name="Platzer M."/>
            <person name="Fincher G.B."/>
            <person name="Muehlbauer G.J."/>
            <person name="Sato K."/>
            <person name="Close T.J."/>
            <person name="Wise R.P."/>
            <person name="Stein N."/>
        </authorList>
    </citation>
    <scope>NUCLEOTIDE SEQUENCE [LARGE SCALE GENOMIC DNA]</scope>
    <source>
        <strain evidence="3">cv. Morex</strain>
    </source>
</reference>
<name>A0A8I6XIL3_HORVV</name>
<dbReference type="EnsemblPlants" id="HORVU.MOREX.r3.3HG0225010.1">
    <property type="protein sequence ID" value="HORVU.MOREX.r3.3HG0225010.1.CDS1"/>
    <property type="gene ID" value="HORVU.MOREX.r3.3HG0225010"/>
</dbReference>
<dbReference type="Gramene" id="HORVU.MOREX.r3.3HG0225010.1">
    <property type="protein sequence ID" value="HORVU.MOREX.r3.3HG0225010.1.CDS1"/>
    <property type="gene ID" value="HORVU.MOREX.r3.3HG0225010"/>
</dbReference>
<feature type="domain" description="DUF1618" evidence="1">
    <location>
        <begin position="240"/>
        <end position="384"/>
    </location>
</feature>
<accession>A0A8I6XIL3</accession>
<keyword evidence="3" id="KW-1185">Reference proteome</keyword>
<evidence type="ECO:0000259" key="1">
    <source>
        <dbReference type="Pfam" id="PF07762"/>
    </source>
</evidence>
<dbReference type="Proteomes" id="UP000011116">
    <property type="component" value="Chromosome 3H"/>
</dbReference>
<dbReference type="Pfam" id="PF07762">
    <property type="entry name" value="DUF1618"/>
    <property type="match status" value="1"/>
</dbReference>
<dbReference type="PANTHER" id="PTHR33074">
    <property type="entry name" value="EXPRESSED PROTEIN-RELATED"/>
    <property type="match status" value="1"/>
</dbReference>
<reference evidence="2" key="2">
    <citation type="submission" date="2020-10" db="EMBL/GenBank/DDBJ databases">
        <authorList>
            <person name="Scholz U."/>
            <person name="Mascher M."/>
            <person name="Fiebig A."/>
        </authorList>
    </citation>
    <scope>NUCLEOTIDE SEQUENCE [LARGE SCALE GENOMIC DNA]</scope>
    <source>
        <strain evidence="2">cv. Morex</strain>
    </source>
</reference>
<protein>
    <recommendedName>
        <fullName evidence="1">DUF1618 domain-containing protein</fullName>
    </recommendedName>
</protein>
<evidence type="ECO:0000313" key="3">
    <source>
        <dbReference type="Proteomes" id="UP000011116"/>
    </source>
</evidence>
<proteinExistence type="predicted"/>
<dbReference type="PANTHER" id="PTHR33074:SF85">
    <property type="entry name" value="DUF1618 DOMAIN-CONTAINING PROTEIN"/>
    <property type="match status" value="1"/>
</dbReference>